<evidence type="ECO:0000256" key="3">
    <source>
        <dbReference type="ARBA" id="ARBA00023163"/>
    </source>
</evidence>
<gene>
    <name evidence="5" type="ORF">F8D52_20135</name>
</gene>
<dbReference type="PANTHER" id="PTHR33204">
    <property type="entry name" value="TRANSCRIPTIONAL REGULATOR, MARR FAMILY"/>
    <property type="match status" value="1"/>
</dbReference>
<dbReference type="Proteomes" id="UP000326384">
    <property type="component" value="Unassembled WGS sequence"/>
</dbReference>
<dbReference type="InterPro" id="IPR036388">
    <property type="entry name" value="WH-like_DNA-bd_sf"/>
</dbReference>
<evidence type="ECO:0000256" key="2">
    <source>
        <dbReference type="ARBA" id="ARBA00023125"/>
    </source>
</evidence>
<evidence type="ECO:0000313" key="5">
    <source>
        <dbReference type="EMBL" id="KAB1228853.1"/>
    </source>
</evidence>
<keyword evidence="1" id="KW-0805">Transcription regulation</keyword>
<dbReference type="PROSITE" id="PS51118">
    <property type="entry name" value="HTH_HXLR"/>
    <property type="match status" value="1"/>
</dbReference>
<dbReference type="PANTHER" id="PTHR33204:SF18">
    <property type="entry name" value="TRANSCRIPTIONAL REGULATORY PROTEIN"/>
    <property type="match status" value="1"/>
</dbReference>
<dbReference type="SUPFAM" id="SSF46785">
    <property type="entry name" value="Winged helix' DNA-binding domain"/>
    <property type="match status" value="1"/>
</dbReference>
<feature type="domain" description="HTH hxlR-type" evidence="4">
    <location>
        <begin position="23"/>
        <end position="121"/>
    </location>
</feature>
<protein>
    <submittedName>
        <fullName evidence="5">Helix-turn-helix transcriptional regulator</fullName>
    </submittedName>
</protein>
<keyword evidence="6" id="KW-1185">Reference proteome</keyword>
<evidence type="ECO:0000313" key="6">
    <source>
        <dbReference type="Proteomes" id="UP000326384"/>
    </source>
</evidence>
<organism evidence="5 6">
    <name type="scientific">Chryseobacterium viscerum</name>
    <dbReference type="NCBI Taxonomy" id="1037377"/>
    <lineage>
        <taxon>Bacteria</taxon>
        <taxon>Pseudomonadati</taxon>
        <taxon>Bacteroidota</taxon>
        <taxon>Flavobacteriia</taxon>
        <taxon>Flavobacteriales</taxon>
        <taxon>Weeksellaceae</taxon>
        <taxon>Chryseobacterium group</taxon>
        <taxon>Chryseobacterium</taxon>
    </lineage>
</organism>
<evidence type="ECO:0000259" key="4">
    <source>
        <dbReference type="PROSITE" id="PS51118"/>
    </source>
</evidence>
<accession>A0A5N4BKB0</accession>
<proteinExistence type="predicted"/>
<dbReference type="Gene3D" id="1.10.10.10">
    <property type="entry name" value="Winged helix-like DNA-binding domain superfamily/Winged helix DNA-binding domain"/>
    <property type="match status" value="1"/>
</dbReference>
<keyword evidence="2" id="KW-0238">DNA-binding</keyword>
<comment type="caution">
    <text evidence="5">The sequence shown here is derived from an EMBL/GenBank/DDBJ whole genome shotgun (WGS) entry which is preliminary data.</text>
</comment>
<dbReference type="Pfam" id="PF01638">
    <property type="entry name" value="HxlR"/>
    <property type="match status" value="1"/>
</dbReference>
<sequence>MSMSKKKLSSTNTINEHYLDDRCTLNKVLKIIGKRWVAEVLLLITHDVSRFSQLKETLTGISDNVLSSVLNELVKSNLITKKIFNEVPLKVEYHITPSGSELTKVMHQLCSWGKQNIPYEVRILPGSMK</sequence>
<dbReference type="InterPro" id="IPR036390">
    <property type="entry name" value="WH_DNA-bd_sf"/>
</dbReference>
<keyword evidence="3" id="KW-0804">Transcription</keyword>
<dbReference type="EMBL" id="VTPV01000015">
    <property type="protein sequence ID" value="KAB1228853.1"/>
    <property type="molecule type" value="Genomic_DNA"/>
</dbReference>
<name>A0A5N4BKB0_9FLAO</name>
<dbReference type="InterPro" id="IPR002577">
    <property type="entry name" value="HTH_HxlR"/>
</dbReference>
<reference evidence="5 6" key="1">
    <citation type="journal article" date="2019" name="Stand. Genomic Sci.">
        <title>Draft Whole-Genome Sequence of a Novel Chryseobacterium viscerum Strain Isolated from Fresh Water at Dripping Springs, New Mexico.</title>
        <authorList>
            <person name="Kyndt J.A."/>
            <person name="Moore T.C."/>
        </authorList>
    </citation>
    <scope>NUCLEOTIDE SEQUENCE [LARGE SCALE GENOMIC DNA]</scope>
    <source>
        <strain evidence="5 6">DPS</strain>
    </source>
</reference>
<evidence type="ECO:0000256" key="1">
    <source>
        <dbReference type="ARBA" id="ARBA00023015"/>
    </source>
</evidence>